<organism evidence="2 6">
    <name type="scientific">Staphylococcus capitis</name>
    <dbReference type="NCBI Taxonomy" id="29388"/>
    <lineage>
        <taxon>Bacteria</taxon>
        <taxon>Bacillati</taxon>
        <taxon>Bacillota</taxon>
        <taxon>Bacilli</taxon>
        <taxon>Bacillales</taxon>
        <taxon>Staphylococcaceae</taxon>
        <taxon>Staphylococcus</taxon>
    </lineage>
</organism>
<evidence type="ECO:0000313" key="1">
    <source>
        <dbReference type="EMBL" id="NMK55207.1"/>
    </source>
</evidence>
<evidence type="ECO:0000313" key="2">
    <source>
        <dbReference type="EMBL" id="NMK98537.1"/>
    </source>
</evidence>
<evidence type="ECO:0000313" key="6">
    <source>
        <dbReference type="Proteomes" id="UP000550736"/>
    </source>
</evidence>
<dbReference type="Proteomes" id="UP000550736">
    <property type="component" value="Unassembled WGS sequence"/>
</dbReference>
<evidence type="ECO:0000313" key="3">
    <source>
        <dbReference type="EMBL" id="TBW76606.1"/>
    </source>
</evidence>
<dbReference type="Proteomes" id="UP000291949">
    <property type="component" value="Unassembled WGS sequence"/>
</dbReference>
<protein>
    <submittedName>
        <fullName evidence="2">Uncharacterized protein</fullName>
    </submittedName>
</protein>
<name>A0A7X9WGR3_STACP</name>
<dbReference type="RefSeq" id="WP_002432953.1">
    <property type="nucleotide sequence ID" value="NZ_AP014956.1"/>
</dbReference>
<keyword evidence="5" id="KW-1185">Reference proteome</keyword>
<comment type="caution">
    <text evidence="2">The sequence shown here is derived from an EMBL/GenBank/DDBJ whole genome shotgun (WGS) entry which is preliminary data.</text>
</comment>
<dbReference type="EMBL" id="JABBLX010000044">
    <property type="protein sequence ID" value="NMK98537.1"/>
    <property type="molecule type" value="Genomic_DNA"/>
</dbReference>
<gene>
    <name evidence="3" type="ORF">EQ811_06985</name>
    <name evidence="2" type="ORF">HHM13_10740</name>
    <name evidence="1" type="ORF">HHM24_10810</name>
</gene>
<evidence type="ECO:0000313" key="4">
    <source>
        <dbReference type="Proteomes" id="UP000291949"/>
    </source>
</evidence>
<dbReference type="GeneID" id="93668741"/>
<dbReference type="Proteomes" id="UP000538955">
    <property type="component" value="Unassembled WGS sequence"/>
</dbReference>
<sequence length="130" mass="15558">MPTRKRIKNELIDLKDDVKFELSELNNQKELVINGPASQLFKRAIHMSYLQGQKFAIDEIFTLIDENQIDEEFLIQYNNFEKYVQDQNLEKKFTFSNFTDIPRQFDDFMASFYYLKGQNFIVTHINSIIE</sequence>
<accession>A0A7X9WGR3</accession>
<proteinExistence type="predicted"/>
<reference evidence="5 6" key="2">
    <citation type="submission" date="2020-04" db="EMBL/GenBank/DDBJ databases">
        <title>The Epidemiology and Molecular Characteristics of Linezolid-Resistant Staphylococcus capitis in Huashan Hospital, Shanghai.</title>
        <authorList>
            <person name="Ding L."/>
            <person name="Li P."/>
            <person name="Yang Y."/>
            <person name="Lin D."/>
            <person name="Xu X."/>
        </authorList>
    </citation>
    <scope>NUCLEOTIDE SEQUENCE [LARGE SCALE GENOMIC DNA]</scope>
    <source>
        <strain evidence="2 6">12-86</strain>
        <strain evidence="1 5">17-84</strain>
    </source>
</reference>
<dbReference type="EMBL" id="SCHC01000002">
    <property type="protein sequence ID" value="TBW76606.1"/>
    <property type="molecule type" value="Genomic_DNA"/>
</dbReference>
<dbReference type="AlphaFoldDB" id="A0A7X9WGR3"/>
<evidence type="ECO:0000313" key="5">
    <source>
        <dbReference type="Proteomes" id="UP000538955"/>
    </source>
</evidence>
<dbReference type="EMBL" id="JABBMI010000080">
    <property type="protein sequence ID" value="NMK55207.1"/>
    <property type="molecule type" value="Genomic_DNA"/>
</dbReference>
<reference evidence="3 4" key="1">
    <citation type="journal article" date="2019" name="Sci. Transl. Med.">
        <title>Quorum sensing between bacterial species on the skin protects against epidermal injury in atopic dermatitis.</title>
        <authorList>
            <person name="Williams M.R."/>
        </authorList>
    </citation>
    <scope>NUCLEOTIDE SEQUENCE [LARGE SCALE GENOMIC DNA]</scope>
    <source>
        <strain evidence="3 4">H8</strain>
    </source>
</reference>